<keyword evidence="4" id="KW-0997">Cell inner membrane</keyword>
<dbReference type="Proteomes" id="UP001189619">
    <property type="component" value="Chromosome"/>
</dbReference>
<feature type="transmembrane region" description="Helical" evidence="8">
    <location>
        <begin position="278"/>
        <end position="303"/>
    </location>
</feature>
<evidence type="ECO:0000256" key="7">
    <source>
        <dbReference type="ARBA" id="ARBA00023136"/>
    </source>
</evidence>
<comment type="subcellular location">
    <subcellularLocation>
        <location evidence="1">Cell membrane</location>
        <topology evidence="1">Multi-pass membrane protein</topology>
    </subcellularLocation>
</comment>
<accession>A0AA48M8Q3</accession>
<evidence type="ECO:0000256" key="6">
    <source>
        <dbReference type="ARBA" id="ARBA00022989"/>
    </source>
</evidence>
<dbReference type="KEGG" id="bayd:BSPP4475_13495"/>
<dbReference type="Pfam" id="PF02653">
    <property type="entry name" value="BPD_transp_2"/>
    <property type="match status" value="1"/>
</dbReference>
<organism evidence="9 10">
    <name type="scientific">Brevibacillus aydinogluensis</name>
    <dbReference type="NCBI Taxonomy" id="927786"/>
    <lineage>
        <taxon>Bacteria</taxon>
        <taxon>Bacillati</taxon>
        <taxon>Bacillota</taxon>
        <taxon>Bacilli</taxon>
        <taxon>Bacillales</taxon>
        <taxon>Paenibacillaceae</taxon>
        <taxon>Brevibacillus</taxon>
    </lineage>
</organism>
<feature type="transmembrane region" description="Helical" evidence="8">
    <location>
        <begin position="242"/>
        <end position="272"/>
    </location>
</feature>
<evidence type="ECO:0000256" key="8">
    <source>
        <dbReference type="SAM" id="Phobius"/>
    </source>
</evidence>
<gene>
    <name evidence="9" type="ORF">BSPP4475_13495</name>
</gene>
<reference evidence="9" key="1">
    <citation type="submission" date="2023-07" db="EMBL/GenBank/DDBJ databases">
        <authorList>
            <person name="Ivanov I."/>
            <person name="Teneva D."/>
            <person name="Stoikov I."/>
        </authorList>
    </citation>
    <scope>NUCLEOTIDE SEQUENCE</scope>
    <source>
        <strain evidence="9">4475</strain>
    </source>
</reference>
<feature type="transmembrane region" description="Helical" evidence="8">
    <location>
        <begin position="9"/>
        <end position="29"/>
    </location>
</feature>
<evidence type="ECO:0000256" key="3">
    <source>
        <dbReference type="ARBA" id="ARBA00022475"/>
    </source>
</evidence>
<feature type="transmembrane region" description="Helical" evidence="8">
    <location>
        <begin position="194"/>
        <end position="221"/>
    </location>
</feature>
<keyword evidence="5 8" id="KW-0812">Transmembrane</keyword>
<dbReference type="InterPro" id="IPR001851">
    <property type="entry name" value="ABC_transp_permease"/>
</dbReference>
<keyword evidence="2" id="KW-0813">Transport</keyword>
<name>A0AA48M8Q3_9BACL</name>
<dbReference type="PANTHER" id="PTHR32196">
    <property type="entry name" value="ABC TRANSPORTER PERMEASE PROTEIN YPHD-RELATED-RELATED"/>
    <property type="match status" value="1"/>
</dbReference>
<dbReference type="RefSeq" id="WP_171565399.1">
    <property type="nucleotide sequence ID" value="NZ_JAUSVZ010000001.1"/>
</dbReference>
<keyword evidence="10" id="KW-1185">Reference proteome</keyword>
<dbReference type="CDD" id="cd06579">
    <property type="entry name" value="TM_PBP1_transp_AraH_like"/>
    <property type="match status" value="1"/>
</dbReference>
<feature type="transmembrane region" description="Helical" evidence="8">
    <location>
        <begin position="115"/>
        <end position="133"/>
    </location>
</feature>
<dbReference type="GO" id="GO:0005886">
    <property type="term" value="C:plasma membrane"/>
    <property type="evidence" value="ECO:0007669"/>
    <property type="project" value="UniProtKB-SubCell"/>
</dbReference>
<dbReference type="GO" id="GO:0022857">
    <property type="term" value="F:transmembrane transporter activity"/>
    <property type="evidence" value="ECO:0007669"/>
    <property type="project" value="InterPro"/>
</dbReference>
<evidence type="ECO:0000313" key="10">
    <source>
        <dbReference type="Proteomes" id="UP001189619"/>
    </source>
</evidence>
<feature type="transmembrane region" description="Helical" evidence="8">
    <location>
        <begin position="49"/>
        <end position="80"/>
    </location>
</feature>
<dbReference type="AlphaFoldDB" id="A0AA48M8Q3"/>
<evidence type="ECO:0000256" key="2">
    <source>
        <dbReference type="ARBA" id="ARBA00022448"/>
    </source>
</evidence>
<keyword evidence="6 8" id="KW-1133">Transmembrane helix</keyword>
<dbReference type="PANTHER" id="PTHR32196:SF21">
    <property type="entry name" value="ABC TRANSPORTER PERMEASE PROTEIN YPHD-RELATED"/>
    <property type="match status" value="1"/>
</dbReference>
<evidence type="ECO:0000256" key="4">
    <source>
        <dbReference type="ARBA" id="ARBA00022519"/>
    </source>
</evidence>
<keyword evidence="3" id="KW-1003">Cell membrane</keyword>
<evidence type="ECO:0000256" key="1">
    <source>
        <dbReference type="ARBA" id="ARBA00004651"/>
    </source>
</evidence>
<evidence type="ECO:0000256" key="5">
    <source>
        <dbReference type="ARBA" id="ARBA00022692"/>
    </source>
</evidence>
<protein>
    <submittedName>
        <fullName evidence="9">ABC transporter permease</fullName>
    </submittedName>
</protein>
<dbReference type="EMBL" id="OY569118">
    <property type="protein sequence ID" value="CAJ1003327.1"/>
    <property type="molecule type" value="Genomic_DNA"/>
</dbReference>
<keyword evidence="7 8" id="KW-0472">Membrane</keyword>
<proteinExistence type="predicted"/>
<evidence type="ECO:0000313" key="9">
    <source>
        <dbReference type="EMBL" id="CAJ1003327.1"/>
    </source>
</evidence>
<feature type="transmembrane region" description="Helical" evidence="8">
    <location>
        <begin position="145"/>
        <end position="174"/>
    </location>
</feature>
<sequence>MNFLSKEWILGYVFAGLFLLMTLFVPGFFDTYNLINMLFQLPELGILSLGMMVVLLTAGIDLSITFLAALAGVIVAMLLTNGYSVPVSILAGFATALAGGLLNGFFIAVVGVSPILVTLGTMTLFEGIVLLLTKGNSISGFPESYSLIGNGLLGVVPIPILIFAVIAVILSILLNKTAWGRSVYMFGNNPTATLFSGINTTRVVLLVYLFAALMTAVAAIIMTSRYNSAKVDIGSSYLLQSIAVAVLGGTSISGGYGKVIGVVLAVGIFQIISNGLNLLGVSSMVIDILMGTILIGVLLINYVSAKRKQSQTA</sequence>